<dbReference type="EMBL" id="LWDE02002633">
    <property type="protein sequence ID" value="KAE8237161.1"/>
    <property type="molecule type" value="Genomic_DNA"/>
</dbReference>
<accession>A0A8X7SSC4</accession>
<evidence type="ECO:0000313" key="4">
    <source>
        <dbReference type="Proteomes" id="UP000077684"/>
    </source>
</evidence>
<gene>
    <name evidence="3" type="ORF">A4X06_0g9317</name>
</gene>
<reference evidence="3" key="2">
    <citation type="journal article" date="2019" name="IMA Fungus">
        <title>Genome sequencing and comparison of five Tilletia species to identify candidate genes for the detection of regulated species infecting wheat.</title>
        <authorList>
            <person name="Nguyen H.D.T."/>
            <person name="Sultana T."/>
            <person name="Kesanakurti P."/>
            <person name="Hambleton S."/>
        </authorList>
    </citation>
    <scope>NUCLEOTIDE SEQUENCE</scope>
    <source>
        <strain evidence="3">DAOMC 236426</strain>
    </source>
</reference>
<sequence>MKSLSALMLIGMLFAISAVNANWGYSRVAEKCQETYAGHCKKNTICDDPKDPGYCDVTDDSDLAIPSCMCTIWTLIGKGDCYKGCMADRFDPRIVPNIPAAASWTSHSSPQDERYYVSSAYPAEAFLQSFHFGQVHTASSSRAENTPSHHERNFSRPEELPPQAPLFSTSQSFFSPLALPKPRPVPSLYGQAS</sequence>
<evidence type="ECO:0000256" key="2">
    <source>
        <dbReference type="SAM" id="SignalP"/>
    </source>
</evidence>
<dbReference type="Proteomes" id="UP000077684">
    <property type="component" value="Unassembled WGS sequence"/>
</dbReference>
<protein>
    <recommendedName>
        <fullName evidence="5">Endo-1,3(4)-beta-glucanase 1 carbohydrate binding domain-containing protein</fullName>
    </recommendedName>
</protein>
<comment type="caution">
    <text evidence="3">The sequence shown here is derived from an EMBL/GenBank/DDBJ whole genome shotgun (WGS) entry which is preliminary data.</text>
</comment>
<proteinExistence type="predicted"/>
<feature type="chain" id="PRO_5036490803" description="Endo-1,3(4)-beta-glucanase 1 carbohydrate binding domain-containing protein" evidence="2">
    <location>
        <begin position="22"/>
        <end position="193"/>
    </location>
</feature>
<keyword evidence="4" id="KW-1185">Reference proteome</keyword>
<dbReference type="AlphaFoldDB" id="A0A8X7SSC4"/>
<feature type="region of interest" description="Disordered" evidence="1">
    <location>
        <begin position="174"/>
        <end position="193"/>
    </location>
</feature>
<evidence type="ECO:0000256" key="1">
    <source>
        <dbReference type="SAM" id="MobiDB-lite"/>
    </source>
</evidence>
<keyword evidence="2" id="KW-0732">Signal</keyword>
<feature type="signal peptide" evidence="2">
    <location>
        <begin position="1"/>
        <end position="21"/>
    </location>
</feature>
<organism evidence="3 4">
    <name type="scientific">Tilletia controversa</name>
    <name type="common">dwarf bunt fungus</name>
    <dbReference type="NCBI Taxonomy" id="13291"/>
    <lineage>
        <taxon>Eukaryota</taxon>
        <taxon>Fungi</taxon>
        <taxon>Dikarya</taxon>
        <taxon>Basidiomycota</taxon>
        <taxon>Ustilaginomycotina</taxon>
        <taxon>Exobasidiomycetes</taxon>
        <taxon>Tilletiales</taxon>
        <taxon>Tilletiaceae</taxon>
        <taxon>Tilletia</taxon>
    </lineage>
</organism>
<reference evidence="3" key="1">
    <citation type="submission" date="2016-04" db="EMBL/GenBank/DDBJ databases">
        <authorList>
            <person name="Nguyen H.D."/>
            <person name="Samba Siva P."/>
            <person name="Cullis J."/>
            <person name="Levesque C.A."/>
            <person name="Hambleton S."/>
        </authorList>
    </citation>
    <scope>NUCLEOTIDE SEQUENCE</scope>
    <source>
        <strain evidence="3">DAOMC 236426</strain>
    </source>
</reference>
<name>A0A8X7SSC4_9BASI</name>
<evidence type="ECO:0000313" key="3">
    <source>
        <dbReference type="EMBL" id="KAE8237161.1"/>
    </source>
</evidence>
<feature type="region of interest" description="Disordered" evidence="1">
    <location>
        <begin position="138"/>
        <end position="169"/>
    </location>
</feature>
<evidence type="ECO:0008006" key="5">
    <source>
        <dbReference type="Google" id="ProtNLM"/>
    </source>
</evidence>
<feature type="compositionally biased region" description="Basic and acidic residues" evidence="1">
    <location>
        <begin position="147"/>
        <end position="159"/>
    </location>
</feature>